<keyword evidence="5" id="KW-0175">Coiled coil</keyword>
<organism evidence="8 9">
    <name type="scientific">Fervidobacterium gondwanense DSM 13020</name>
    <dbReference type="NCBI Taxonomy" id="1121883"/>
    <lineage>
        <taxon>Bacteria</taxon>
        <taxon>Thermotogati</taxon>
        <taxon>Thermotogota</taxon>
        <taxon>Thermotogae</taxon>
        <taxon>Thermotogales</taxon>
        <taxon>Fervidobacteriaceae</taxon>
        <taxon>Fervidobacterium</taxon>
    </lineage>
</organism>
<evidence type="ECO:0000256" key="2">
    <source>
        <dbReference type="ARBA" id="ARBA00022801"/>
    </source>
</evidence>
<protein>
    <submittedName>
        <fullName evidence="8">UvrD-like helicase C-terminal domain-containing protein</fullName>
    </submittedName>
</protein>
<keyword evidence="3 8" id="KW-0347">Helicase</keyword>
<keyword evidence="1" id="KW-0547">Nucleotide-binding</keyword>
<accession>A0A1M7SST2</accession>
<dbReference type="InterPro" id="IPR027417">
    <property type="entry name" value="P-loop_NTPase"/>
</dbReference>
<feature type="domain" description="PD-(D/E)XK endonuclease-like" evidence="6">
    <location>
        <begin position="731"/>
        <end position="820"/>
    </location>
</feature>
<dbReference type="Pfam" id="PF12705">
    <property type="entry name" value="PDDEXK_1"/>
    <property type="match status" value="1"/>
</dbReference>
<proteinExistence type="predicted"/>
<feature type="coiled-coil region" evidence="5">
    <location>
        <begin position="423"/>
        <end position="457"/>
    </location>
</feature>
<dbReference type="STRING" id="1121883.SAMN02745226_01215"/>
<evidence type="ECO:0000259" key="7">
    <source>
        <dbReference type="Pfam" id="PF13361"/>
    </source>
</evidence>
<evidence type="ECO:0000256" key="1">
    <source>
        <dbReference type="ARBA" id="ARBA00022741"/>
    </source>
</evidence>
<dbReference type="SUPFAM" id="SSF52540">
    <property type="entry name" value="P-loop containing nucleoside triphosphate hydrolases"/>
    <property type="match status" value="1"/>
</dbReference>
<dbReference type="Pfam" id="PF13361">
    <property type="entry name" value="UvrD_C"/>
    <property type="match status" value="1"/>
</dbReference>
<feature type="domain" description="UvrD-like helicase C-terminal" evidence="7">
    <location>
        <begin position="304"/>
        <end position="621"/>
    </location>
</feature>
<dbReference type="RefSeq" id="WP_072759420.1">
    <property type="nucleotide sequence ID" value="NZ_FRDJ01000005.1"/>
</dbReference>
<dbReference type="GO" id="GO:0004386">
    <property type="term" value="F:helicase activity"/>
    <property type="evidence" value="ECO:0007669"/>
    <property type="project" value="UniProtKB-KW"/>
</dbReference>
<dbReference type="OrthoDB" id="38522at2"/>
<keyword evidence="2" id="KW-0378">Hydrolase</keyword>
<sequence length="1104" mass="130080">MTKKVAYLIPIDGDHFEFIAEQIAPMYLRDPLDFLFIGPSGFYVRQVADSVARRVGKAINRDAFRVINQYVTEILKLNNYDAEVFDRDFYTVYVTDVIDKLAADKKFSGDSQKEIILRTLSKSPTIIEYIVDLFEKVWELTLYGDELNENQEKLKGTYAIIYEILQNPETPFAEILSEIIRKMQESAEKLKGRKIYDPISVYRWYVEEAEHVEPERKTLALSGFFDIPPLMQKSLIKMFEKAEEVLFFVWQRPHDFSFEQLDEVYEFIKESGFELKTDYCHKRFVSLGELKDRKTIEEVPIESQIYQYNYTASQIKRLLIEGENPDNIAVVTPSSSIARRLMEELDEAKVPYRYSGKIPLTQSKVVQILIQPLETYFNDLNYENILAIIESPLIPERKLTMDEIEDLFKQFGYFSVNLTQSLLKDKEKRNEIFFRKLEEEIEEIKAEKENIEIEEDVYYDTIKRLEQLEEFKRIMNDLFEILDDIFKSAQEKDFFEWYRAFILKYSKSFSKAFEKSQDSRLVSHSLGNEVNAFSKFIEIIDKLEDYTKRIVELGDRKSLESWRKIYRLLTVLLNSSGYRETFKSANVVDIVDLSNARFLNKKYKFFLEFTDDYYPSIEKINPLLFKTNSERSRIYQIVEERERRSLILSLLFSDISQLIVPLATNTGDMLVPSKYTSEFANKRRTEKYVPSLEDVYSEIDYEIERLKADEHSKKTLSESDFIVGPVDMKEFSFSKINTYMKCPLQFFYQQVLNIYKPGAAIENKKSINDGIIAHRIVKRFFELTKEKTIFEIDEKQIDEWLEEEYVKLYNEGIYAYSIPKELKIKEFKENLLTLMNLFVQSKKVITLGNRSLGMSQSSEESDEKPRKKNSTKVTTVDLVSDEIAELESEFVVHHEGYEFTVRVDRIDRISPKVVLSEDENVRHTVEETGGSSDYLIIDYKYSKVKNSPIEQLLFYDWVIQKSEKNTKYRGSDVYFVLFSLRFDQKEEKYSYEYAKRQNNGEAKIFLPGGKRGRISKYYQFDYQIFEDWLMNLIEGITEEGKFVPVFLSDEMNSFINSITADGEEIELVAPEGSKHTRKCRGFGQECSYEPICAMFEVYNVRLKK</sequence>
<name>A0A1M7SST2_FERGO</name>
<gene>
    <name evidence="8" type="ORF">SAMN02745226_01215</name>
</gene>
<dbReference type="InterPro" id="IPR038726">
    <property type="entry name" value="PDDEXK_AddAB-type"/>
</dbReference>
<keyword evidence="9" id="KW-1185">Reference proteome</keyword>
<evidence type="ECO:0000313" key="9">
    <source>
        <dbReference type="Proteomes" id="UP000184207"/>
    </source>
</evidence>
<evidence type="ECO:0000313" key="8">
    <source>
        <dbReference type="EMBL" id="SHN61491.1"/>
    </source>
</evidence>
<dbReference type="Proteomes" id="UP000184207">
    <property type="component" value="Unassembled WGS sequence"/>
</dbReference>
<reference evidence="9" key="1">
    <citation type="submission" date="2016-12" db="EMBL/GenBank/DDBJ databases">
        <authorList>
            <person name="Varghese N."/>
            <person name="Submissions S."/>
        </authorList>
    </citation>
    <scope>NUCLEOTIDE SEQUENCE [LARGE SCALE GENOMIC DNA]</scope>
    <source>
        <strain evidence="9">DSM 13020</strain>
    </source>
</reference>
<evidence type="ECO:0000256" key="3">
    <source>
        <dbReference type="ARBA" id="ARBA00022806"/>
    </source>
</evidence>
<dbReference type="InterPro" id="IPR014017">
    <property type="entry name" value="DNA_helicase_UvrD-like_C"/>
</dbReference>
<dbReference type="AlphaFoldDB" id="A0A1M7SST2"/>
<evidence type="ECO:0000256" key="4">
    <source>
        <dbReference type="ARBA" id="ARBA00022840"/>
    </source>
</evidence>
<dbReference type="GO" id="GO:0016787">
    <property type="term" value="F:hydrolase activity"/>
    <property type="evidence" value="ECO:0007669"/>
    <property type="project" value="UniProtKB-KW"/>
</dbReference>
<dbReference type="GO" id="GO:0005524">
    <property type="term" value="F:ATP binding"/>
    <property type="evidence" value="ECO:0007669"/>
    <property type="project" value="UniProtKB-KW"/>
</dbReference>
<dbReference type="Gene3D" id="1.10.486.10">
    <property type="entry name" value="PCRA, domain 4"/>
    <property type="match status" value="1"/>
</dbReference>
<evidence type="ECO:0000259" key="6">
    <source>
        <dbReference type="Pfam" id="PF12705"/>
    </source>
</evidence>
<evidence type="ECO:0000256" key="5">
    <source>
        <dbReference type="SAM" id="Coils"/>
    </source>
</evidence>
<keyword evidence="4" id="KW-0067">ATP-binding</keyword>
<dbReference type="EMBL" id="FRDJ01000005">
    <property type="protein sequence ID" value="SHN61491.1"/>
    <property type="molecule type" value="Genomic_DNA"/>
</dbReference>
<dbReference type="Gene3D" id="3.40.50.300">
    <property type="entry name" value="P-loop containing nucleotide triphosphate hydrolases"/>
    <property type="match status" value="1"/>
</dbReference>